<comment type="caution">
    <text evidence="2">The sequence shown here is derived from an EMBL/GenBank/DDBJ whole genome shotgun (WGS) entry which is preliminary data.</text>
</comment>
<feature type="domain" description="PglD N-terminal" evidence="1">
    <location>
        <begin position="8"/>
        <end position="73"/>
    </location>
</feature>
<dbReference type="InterPro" id="IPR011004">
    <property type="entry name" value="Trimer_LpxA-like_sf"/>
</dbReference>
<accession>A0A0F9VQ31</accession>
<reference evidence="2" key="1">
    <citation type="journal article" date="2015" name="Nature">
        <title>Complex archaea that bridge the gap between prokaryotes and eukaryotes.</title>
        <authorList>
            <person name="Spang A."/>
            <person name="Saw J.H."/>
            <person name="Jorgensen S.L."/>
            <person name="Zaremba-Niedzwiedzka K."/>
            <person name="Martijn J."/>
            <person name="Lind A.E."/>
            <person name="van Eijk R."/>
            <person name="Schleper C."/>
            <person name="Guy L."/>
            <person name="Ettema T.J."/>
        </authorList>
    </citation>
    <scope>NUCLEOTIDE SEQUENCE</scope>
</reference>
<evidence type="ECO:0000259" key="1">
    <source>
        <dbReference type="Pfam" id="PF17836"/>
    </source>
</evidence>
<dbReference type="Pfam" id="PF00132">
    <property type="entry name" value="Hexapep"/>
    <property type="match status" value="2"/>
</dbReference>
<name>A0A0F9VQ31_9ZZZZ</name>
<dbReference type="AlphaFoldDB" id="A0A0F9VQ31"/>
<dbReference type="InterPro" id="IPR041561">
    <property type="entry name" value="PglD_N"/>
</dbReference>
<dbReference type="EMBL" id="LAZR01000307">
    <property type="protein sequence ID" value="KKN75571.1"/>
    <property type="molecule type" value="Genomic_DNA"/>
</dbReference>
<dbReference type="InterPro" id="IPR020019">
    <property type="entry name" value="AcTrfase_PglD-like"/>
</dbReference>
<proteinExistence type="predicted"/>
<dbReference type="InterPro" id="IPR050179">
    <property type="entry name" value="Trans_hexapeptide_repeat"/>
</dbReference>
<protein>
    <recommendedName>
        <fullName evidence="1">PglD N-terminal domain-containing protein</fullName>
    </recommendedName>
</protein>
<dbReference type="PANTHER" id="PTHR43300:SF7">
    <property type="entry name" value="UDP-N-ACETYLBACILLOSAMINE N-ACETYLTRANSFERASE"/>
    <property type="match status" value="1"/>
</dbReference>
<dbReference type="NCBIfam" id="TIGR03570">
    <property type="entry name" value="NeuD_NnaD"/>
    <property type="match status" value="1"/>
</dbReference>
<dbReference type="Gene3D" id="3.40.50.20">
    <property type="match status" value="1"/>
</dbReference>
<dbReference type="SUPFAM" id="SSF51161">
    <property type="entry name" value="Trimeric LpxA-like enzymes"/>
    <property type="match status" value="1"/>
</dbReference>
<dbReference type="InterPro" id="IPR001451">
    <property type="entry name" value="Hexapep"/>
</dbReference>
<sequence>MKDDKIYVLLGAGGHAKVVLSLHQAAGLKLVGVCDPKLVSAGALTWQGNDVLGGDEALAVLDPTQTRLLNGIGIMPNQDLRGRLQAHWEARGFIFPVCVHPTAWVAPDAVLGSGVQVMAGAVIQPGCTIGAGTIINTRACVDHDSKIGKQVHIAPGATLCGDVTIGDGAFIGAGATVVNGREIGARAFIAAGAVQVDDAGENERSFGLYTLRKRVSQ</sequence>
<evidence type="ECO:0000313" key="2">
    <source>
        <dbReference type="EMBL" id="KKN75571.1"/>
    </source>
</evidence>
<gene>
    <name evidence="2" type="ORF">LCGC14_0379240</name>
</gene>
<organism evidence="2">
    <name type="scientific">marine sediment metagenome</name>
    <dbReference type="NCBI Taxonomy" id="412755"/>
    <lineage>
        <taxon>unclassified sequences</taxon>
        <taxon>metagenomes</taxon>
        <taxon>ecological metagenomes</taxon>
    </lineage>
</organism>
<dbReference type="Gene3D" id="2.160.10.10">
    <property type="entry name" value="Hexapeptide repeat proteins"/>
    <property type="match status" value="1"/>
</dbReference>
<dbReference type="Pfam" id="PF17836">
    <property type="entry name" value="PglD_N"/>
    <property type="match status" value="1"/>
</dbReference>
<dbReference type="PANTHER" id="PTHR43300">
    <property type="entry name" value="ACETYLTRANSFERASE"/>
    <property type="match status" value="1"/>
</dbReference>
<dbReference type="CDD" id="cd03360">
    <property type="entry name" value="LbH_AT_putative"/>
    <property type="match status" value="1"/>
</dbReference>